<evidence type="ECO:0000256" key="16">
    <source>
        <dbReference type="SAM" id="MobiDB-lite"/>
    </source>
</evidence>
<dbReference type="SUPFAM" id="SSF55103">
    <property type="entry name" value="FAD-linked oxidases, C-terminal domain"/>
    <property type="match status" value="1"/>
</dbReference>
<dbReference type="InterPro" id="IPR016164">
    <property type="entry name" value="FAD-linked_Oxase-like_C"/>
</dbReference>
<dbReference type="Gene3D" id="3.30.70.2190">
    <property type="match status" value="1"/>
</dbReference>
<keyword evidence="19" id="KW-1185">Reference proteome</keyword>
<dbReference type="GO" id="GO:0071949">
    <property type="term" value="F:FAD binding"/>
    <property type="evidence" value="ECO:0007669"/>
    <property type="project" value="InterPro"/>
</dbReference>
<organism evidence="18 19">
    <name type="scientific">Protomyces lactucae-debilis</name>
    <dbReference type="NCBI Taxonomy" id="2754530"/>
    <lineage>
        <taxon>Eukaryota</taxon>
        <taxon>Fungi</taxon>
        <taxon>Dikarya</taxon>
        <taxon>Ascomycota</taxon>
        <taxon>Taphrinomycotina</taxon>
        <taxon>Taphrinomycetes</taxon>
        <taxon>Taphrinales</taxon>
        <taxon>Protomycetaceae</taxon>
        <taxon>Protomyces</taxon>
    </lineage>
</organism>
<dbReference type="InterPro" id="IPR051264">
    <property type="entry name" value="FAD-oxidored/transferase_4"/>
</dbReference>
<reference evidence="18 19" key="1">
    <citation type="submission" date="2016-07" db="EMBL/GenBank/DDBJ databases">
        <title>Pervasive Adenine N6-methylation of Active Genes in Fungi.</title>
        <authorList>
            <consortium name="DOE Joint Genome Institute"/>
            <person name="Mondo S.J."/>
            <person name="Dannebaum R.O."/>
            <person name="Kuo R.C."/>
            <person name="Labutti K."/>
            <person name="Haridas S."/>
            <person name="Kuo A."/>
            <person name="Salamov A."/>
            <person name="Ahrendt S.R."/>
            <person name="Lipzen A."/>
            <person name="Sullivan W."/>
            <person name="Andreopoulos W.B."/>
            <person name="Clum A."/>
            <person name="Lindquist E."/>
            <person name="Daum C."/>
            <person name="Ramamoorthy G.K."/>
            <person name="Gryganskyi A."/>
            <person name="Culley D."/>
            <person name="Magnuson J.K."/>
            <person name="James T.Y."/>
            <person name="O'Malley M.A."/>
            <person name="Stajich J.E."/>
            <person name="Spatafora J.W."/>
            <person name="Visel A."/>
            <person name="Grigoriev I.V."/>
        </authorList>
    </citation>
    <scope>NUCLEOTIDE SEQUENCE [LARGE SCALE GENOMIC DNA]</scope>
    <source>
        <strain evidence="18 19">12-1054</strain>
    </source>
</reference>
<dbReference type="STRING" id="56484.A0A1Y2F7R2"/>
<dbReference type="InterPro" id="IPR016171">
    <property type="entry name" value="Vanillyl_alc_oxidase_C-sub2"/>
</dbReference>
<evidence type="ECO:0000256" key="1">
    <source>
        <dbReference type="ARBA" id="ARBA00001974"/>
    </source>
</evidence>
<keyword evidence="7" id="KW-0862">Zinc</keyword>
<accession>A0A1Y2F7R2</accession>
<dbReference type="FunFam" id="3.30.465.10:FF:000053">
    <property type="entry name" value="D-lactate dehydrogenase (Cytochrome), putative"/>
    <property type="match status" value="1"/>
</dbReference>
<dbReference type="EMBL" id="MCFI01000016">
    <property type="protein sequence ID" value="ORY78945.1"/>
    <property type="molecule type" value="Genomic_DNA"/>
</dbReference>
<comment type="catalytic activity">
    <reaction evidence="15">
        <text>(R)-lactate + 2 Fe(III)-[cytochrome c] = 2 Fe(II)-[cytochrome c] + pyruvate + 2 H(+)</text>
        <dbReference type="Rhea" id="RHEA:13521"/>
        <dbReference type="Rhea" id="RHEA-COMP:10350"/>
        <dbReference type="Rhea" id="RHEA-COMP:14399"/>
        <dbReference type="ChEBI" id="CHEBI:15361"/>
        <dbReference type="ChEBI" id="CHEBI:15378"/>
        <dbReference type="ChEBI" id="CHEBI:16004"/>
        <dbReference type="ChEBI" id="CHEBI:29033"/>
        <dbReference type="ChEBI" id="CHEBI:29034"/>
        <dbReference type="EC" id="1.1.2.4"/>
    </reaction>
</comment>
<comment type="catalytic activity">
    <reaction evidence="14">
        <text>(R)-malate + A = oxaloacetate + AH2</text>
        <dbReference type="Rhea" id="RHEA:67460"/>
        <dbReference type="ChEBI" id="CHEBI:13193"/>
        <dbReference type="ChEBI" id="CHEBI:15588"/>
        <dbReference type="ChEBI" id="CHEBI:16452"/>
        <dbReference type="ChEBI" id="CHEBI:17499"/>
    </reaction>
    <physiologicalReaction direction="left-to-right" evidence="14">
        <dbReference type="Rhea" id="RHEA:67461"/>
    </physiologicalReaction>
</comment>
<evidence type="ECO:0000256" key="6">
    <source>
        <dbReference type="ARBA" id="ARBA00022827"/>
    </source>
</evidence>
<evidence type="ECO:0000256" key="10">
    <source>
        <dbReference type="ARBA" id="ARBA00023128"/>
    </source>
</evidence>
<comment type="similarity">
    <text evidence="3">Belongs to the FAD-binding oxidoreductase/transferase type 4 family.</text>
</comment>
<dbReference type="InterPro" id="IPR016169">
    <property type="entry name" value="FAD-bd_PCMH_sub2"/>
</dbReference>
<dbReference type="FunFam" id="3.30.43.10:FF:000002">
    <property type="entry name" value="D-2-hydroxyglutarate dehydrogenase, mitochondrial"/>
    <property type="match status" value="1"/>
</dbReference>
<dbReference type="EC" id="1.1.99.39" evidence="11"/>
<evidence type="ECO:0000313" key="19">
    <source>
        <dbReference type="Proteomes" id="UP000193685"/>
    </source>
</evidence>
<keyword evidence="6" id="KW-0274">FAD</keyword>
<dbReference type="InterPro" id="IPR016167">
    <property type="entry name" value="FAD-bd_PCMH_sub1"/>
</dbReference>
<protein>
    <recommendedName>
        <fullName evidence="12">D-2-hydroxyglutarate dehydrogenase, mitochondrial</fullName>
        <ecNumber evidence="11">1.1.99.39</ecNumber>
    </recommendedName>
</protein>
<dbReference type="OMA" id="YNEDWMR"/>
<dbReference type="Pfam" id="PF01565">
    <property type="entry name" value="FAD_binding_4"/>
    <property type="match status" value="1"/>
</dbReference>
<evidence type="ECO:0000256" key="2">
    <source>
        <dbReference type="ARBA" id="ARBA00004173"/>
    </source>
</evidence>
<dbReference type="GO" id="GO:0046872">
    <property type="term" value="F:metal ion binding"/>
    <property type="evidence" value="ECO:0007669"/>
    <property type="project" value="UniProtKB-KW"/>
</dbReference>
<dbReference type="PROSITE" id="PS51387">
    <property type="entry name" value="FAD_PCMH"/>
    <property type="match status" value="1"/>
</dbReference>
<feature type="region of interest" description="Disordered" evidence="16">
    <location>
        <begin position="36"/>
        <end position="61"/>
    </location>
</feature>
<sequence length="544" mass="60114">MFAWRIARKSSLRRAEGVRLLPRQIGACRFYAREQDDTHATTQTSSDPSSGTKKDNELKLTAESYPELTRGKQFKKLDKKDIEHFRSILPDNAVLLDDDAEAFNIDWMRKFRGQSKLVLRPKTAEDVSKILKYCNEQMLAVVPQSGNTGLVGGSTPVFDEVILSLTGMNNIRSFDPVSGTLVADAGCVLETVDNYLAERKHIFPLDLGAKGSCLIGGNAATAAGGLRLLRYGSLHGNILGLEAVLPDGTILNNLSTLRKDNTGFDLKQLFIGSEGTIGVITALSVLCPQRSAAVNVAFFGVKDYASILKAYVKAKEHLSEILSAFEFMDGRTQEFVKRHSTHKRPIEGDYPFYILVETSGSNKEHDEEKLNGFFEELLEQEIVADGAVAQDETQAKALWSLREGITECLGKDGGTYKYDMSAPLPVLYDLVDATRERLDAAGLVGEGKPVVDVVGYGHLGDGNIHLNVAVRRYDKEVEKCIEPFVYEWIQERSGSISAEHGLGLSKGKYIGYSKNKAMVDTMQRIKQMFDPKGILNPYKYLPPV</sequence>
<dbReference type="RefSeq" id="XP_040723577.1">
    <property type="nucleotide sequence ID" value="XM_040867970.1"/>
</dbReference>
<dbReference type="FunFam" id="1.10.45.10:FF:000001">
    <property type="entry name" value="D-lactate dehydrogenase mitochondrial"/>
    <property type="match status" value="1"/>
</dbReference>
<dbReference type="Gene3D" id="3.30.43.10">
    <property type="entry name" value="Uridine Diphospho-n-acetylenolpyruvylglucosamine Reductase, domain 2"/>
    <property type="match status" value="1"/>
</dbReference>
<comment type="function">
    <text evidence="13">Catalyzes the oxidation of D-2-hydroxyglutarate (D-2-HG) to alpha-ketoglutarate. Also catalyzes the oxidation of other D-2-hydroxyacids, such as D-malate (D-MAL) and D-lactate (D-LAC). Exhibits high activities towards D-2-HG and D-MAL but a very weak activity towards D-LAC.</text>
</comment>
<proteinExistence type="inferred from homology"/>
<dbReference type="AlphaFoldDB" id="A0A1Y2F7R2"/>
<gene>
    <name evidence="18" type="ORF">BCR37DRAFT_349968</name>
</gene>
<evidence type="ECO:0000256" key="15">
    <source>
        <dbReference type="ARBA" id="ARBA00051436"/>
    </source>
</evidence>
<keyword evidence="5" id="KW-0479">Metal-binding</keyword>
<dbReference type="GeneID" id="63784569"/>
<feature type="compositionally biased region" description="Polar residues" evidence="16">
    <location>
        <begin position="40"/>
        <end position="51"/>
    </location>
</feature>
<evidence type="ECO:0000313" key="18">
    <source>
        <dbReference type="EMBL" id="ORY78945.1"/>
    </source>
</evidence>
<dbReference type="Gene3D" id="3.30.465.10">
    <property type="match status" value="1"/>
</dbReference>
<dbReference type="InterPro" id="IPR016166">
    <property type="entry name" value="FAD-bd_PCMH"/>
</dbReference>
<dbReference type="GO" id="GO:0005739">
    <property type="term" value="C:mitochondrion"/>
    <property type="evidence" value="ECO:0007669"/>
    <property type="project" value="UniProtKB-SubCell"/>
</dbReference>
<comment type="cofactor">
    <cofactor evidence="1">
        <name>FAD</name>
        <dbReference type="ChEBI" id="CHEBI:57692"/>
    </cofactor>
</comment>
<evidence type="ECO:0000256" key="11">
    <source>
        <dbReference type="ARBA" id="ARBA00039003"/>
    </source>
</evidence>
<evidence type="ECO:0000256" key="14">
    <source>
        <dbReference type="ARBA" id="ARBA00049267"/>
    </source>
</evidence>
<comment type="subcellular location">
    <subcellularLocation>
        <location evidence="2">Mitochondrion</location>
    </subcellularLocation>
</comment>
<evidence type="ECO:0000256" key="5">
    <source>
        <dbReference type="ARBA" id="ARBA00022723"/>
    </source>
</evidence>
<evidence type="ECO:0000256" key="4">
    <source>
        <dbReference type="ARBA" id="ARBA00022630"/>
    </source>
</evidence>
<evidence type="ECO:0000256" key="3">
    <source>
        <dbReference type="ARBA" id="ARBA00008000"/>
    </source>
</evidence>
<dbReference type="InterPro" id="IPR036318">
    <property type="entry name" value="FAD-bd_PCMH-like_sf"/>
</dbReference>
<evidence type="ECO:0000259" key="17">
    <source>
        <dbReference type="PROSITE" id="PS51387"/>
    </source>
</evidence>
<keyword evidence="8" id="KW-0809">Transit peptide</keyword>
<evidence type="ECO:0000256" key="9">
    <source>
        <dbReference type="ARBA" id="ARBA00023002"/>
    </source>
</evidence>
<dbReference type="GO" id="GO:0006108">
    <property type="term" value="P:malate metabolic process"/>
    <property type="evidence" value="ECO:0007669"/>
    <property type="project" value="UniProtKB-ARBA"/>
</dbReference>
<dbReference type="GO" id="GO:0051990">
    <property type="term" value="F:(R)-2-hydroxyglutarate dehydrogenase activity"/>
    <property type="evidence" value="ECO:0007669"/>
    <property type="project" value="UniProtKB-EC"/>
</dbReference>
<dbReference type="Gene3D" id="3.30.70.2740">
    <property type="match status" value="1"/>
</dbReference>
<dbReference type="OrthoDB" id="5332616at2759"/>
<evidence type="ECO:0000256" key="8">
    <source>
        <dbReference type="ARBA" id="ARBA00022946"/>
    </source>
</evidence>
<evidence type="ECO:0000256" key="12">
    <source>
        <dbReference type="ARBA" id="ARBA00039639"/>
    </source>
</evidence>
<dbReference type="FunFam" id="3.30.70.2190:FF:000001">
    <property type="entry name" value="D-2-hydroxyglutarate dehydrogenase mitochondrial"/>
    <property type="match status" value="1"/>
</dbReference>
<dbReference type="InterPro" id="IPR006094">
    <property type="entry name" value="Oxid_FAD_bind_N"/>
</dbReference>
<dbReference type="InterPro" id="IPR004113">
    <property type="entry name" value="FAD-bd_oxidored_4_C"/>
</dbReference>
<dbReference type="PANTHER" id="PTHR43716">
    <property type="entry name" value="D-2-HYDROXYGLUTARATE DEHYDROGENASE, MITOCHONDRIAL"/>
    <property type="match status" value="1"/>
</dbReference>
<comment type="caution">
    <text evidence="18">The sequence shown here is derived from an EMBL/GenBank/DDBJ whole genome shotgun (WGS) entry which is preliminary data.</text>
</comment>
<keyword evidence="10" id="KW-0496">Mitochondrion</keyword>
<dbReference type="Proteomes" id="UP000193685">
    <property type="component" value="Unassembled WGS sequence"/>
</dbReference>
<keyword evidence="4" id="KW-0285">Flavoprotein</keyword>
<feature type="domain" description="FAD-binding PCMH-type" evidence="17">
    <location>
        <begin position="111"/>
        <end position="290"/>
    </location>
</feature>
<dbReference type="GO" id="GO:0004458">
    <property type="term" value="F:D-lactate dehydrogenase (cytochrome) activity"/>
    <property type="evidence" value="ECO:0007669"/>
    <property type="project" value="UniProtKB-EC"/>
</dbReference>
<dbReference type="Pfam" id="PF02913">
    <property type="entry name" value="FAD-oxidase_C"/>
    <property type="match status" value="1"/>
</dbReference>
<keyword evidence="9" id="KW-0560">Oxidoreductase</keyword>
<dbReference type="PANTHER" id="PTHR43716:SF1">
    <property type="entry name" value="D-2-HYDROXYGLUTARATE DEHYDROGENASE, MITOCHONDRIAL"/>
    <property type="match status" value="1"/>
</dbReference>
<dbReference type="FunFam" id="3.30.70.2740:FF:000002">
    <property type="entry name" value="D-2-hydroxyglutarate dehydrogenase mitochondrial"/>
    <property type="match status" value="1"/>
</dbReference>
<dbReference type="Gene3D" id="1.10.45.10">
    <property type="entry name" value="Vanillyl-alcohol Oxidase, Chain A, domain 4"/>
    <property type="match status" value="1"/>
</dbReference>
<evidence type="ECO:0000256" key="7">
    <source>
        <dbReference type="ARBA" id="ARBA00022833"/>
    </source>
</evidence>
<evidence type="ECO:0000256" key="13">
    <source>
        <dbReference type="ARBA" id="ARBA00045410"/>
    </source>
</evidence>
<name>A0A1Y2F7R2_PROLT</name>
<dbReference type="SUPFAM" id="SSF56176">
    <property type="entry name" value="FAD-binding/transporter-associated domain-like"/>
    <property type="match status" value="1"/>
</dbReference>